<keyword evidence="3" id="KW-1185">Reference proteome</keyword>
<accession>A0ABW2AA63</accession>
<gene>
    <name evidence="2" type="ORF">ACFQDH_00420</name>
</gene>
<protein>
    <submittedName>
        <fullName evidence="2">Uncharacterized protein</fullName>
    </submittedName>
</protein>
<dbReference type="RefSeq" id="WP_382397430.1">
    <property type="nucleotide sequence ID" value="NZ_JBHSWH010000001.1"/>
</dbReference>
<feature type="region of interest" description="Disordered" evidence="1">
    <location>
        <begin position="57"/>
        <end position="85"/>
    </location>
</feature>
<evidence type="ECO:0000313" key="2">
    <source>
        <dbReference type="EMBL" id="MFC6703777.1"/>
    </source>
</evidence>
<reference evidence="3" key="1">
    <citation type="journal article" date="2019" name="Int. J. Syst. Evol. Microbiol.">
        <title>The Global Catalogue of Microorganisms (GCM) 10K type strain sequencing project: providing services to taxonomists for standard genome sequencing and annotation.</title>
        <authorList>
            <consortium name="The Broad Institute Genomics Platform"/>
            <consortium name="The Broad Institute Genome Sequencing Center for Infectious Disease"/>
            <person name="Wu L."/>
            <person name="Ma J."/>
        </authorList>
    </citation>
    <scope>NUCLEOTIDE SEQUENCE [LARGE SCALE GENOMIC DNA]</scope>
    <source>
        <strain evidence="3">CCUG 58127</strain>
    </source>
</reference>
<sequence>MGVERVTFRAGRDLYGDAVWLPGSIHDREQREDGEWFCVLPAFAGSDDDAQWVRGDDIRMPNQQPDDGASDIAEPVGRPRLRVVD</sequence>
<evidence type="ECO:0000313" key="3">
    <source>
        <dbReference type="Proteomes" id="UP001596298"/>
    </source>
</evidence>
<evidence type="ECO:0000256" key="1">
    <source>
        <dbReference type="SAM" id="MobiDB-lite"/>
    </source>
</evidence>
<name>A0ABW2AA63_9MICO</name>
<organism evidence="2 3">
    <name type="scientific">Flexivirga alba</name>
    <dbReference type="NCBI Taxonomy" id="702742"/>
    <lineage>
        <taxon>Bacteria</taxon>
        <taxon>Bacillati</taxon>
        <taxon>Actinomycetota</taxon>
        <taxon>Actinomycetes</taxon>
        <taxon>Micrococcales</taxon>
        <taxon>Dermacoccaceae</taxon>
        <taxon>Flexivirga</taxon>
    </lineage>
</organism>
<comment type="caution">
    <text evidence="2">The sequence shown here is derived from an EMBL/GenBank/DDBJ whole genome shotgun (WGS) entry which is preliminary data.</text>
</comment>
<proteinExistence type="predicted"/>
<dbReference type="Proteomes" id="UP001596298">
    <property type="component" value="Unassembled WGS sequence"/>
</dbReference>
<dbReference type="EMBL" id="JBHSWH010000001">
    <property type="protein sequence ID" value="MFC6703777.1"/>
    <property type="molecule type" value="Genomic_DNA"/>
</dbReference>